<sequence>MKRIFAIILLIPALSFAQKSIETLKLDLPKNTLEPKQVNFSTDAIFLDEKKCFNYIKKNDVVIDGVKVPNYFEIINLDNIVLFSGVIRKNESGNFESKIKFHPIDKLYKNSKIIGRNDLILNLSSNHVLNNDCSLNMENLRLFYEKSNENN</sequence>
<gene>
    <name evidence="3" type="ORF">BCF50_2413</name>
    <name evidence="2" type="ORF">EGI05_08445</name>
</gene>
<evidence type="ECO:0000313" key="2">
    <source>
        <dbReference type="EMBL" id="ROH97421.1"/>
    </source>
</evidence>
<proteinExistence type="predicted"/>
<dbReference type="Proteomes" id="UP000269375">
    <property type="component" value="Unassembled WGS sequence"/>
</dbReference>
<keyword evidence="5" id="KW-1185">Reference proteome</keyword>
<feature type="signal peptide" evidence="1">
    <location>
        <begin position="1"/>
        <end position="17"/>
    </location>
</feature>
<dbReference type="EMBL" id="RJTX01000002">
    <property type="protein sequence ID" value="ROH97421.1"/>
    <property type="molecule type" value="Genomic_DNA"/>
</dbReference>
<dbReference type="EMBL" id="SOQW01000002">
    <property type="protein sequence ID" value="TDX93435.1"/>
    <property type="molecule type" value="Genomic_DNA"/>
</dbReference>
<protein>
    <submittedName>
        <fullName evidence="2">Uncharacterized protein</fullName>
    </submittedName>
</protein>
<evidence type="ECO:0000256" key="1">
    <source>
        <dbReference type="SAM" id="SignalP"/>
    </source>
</evidence>
<evidence type="ECO:0000313" key="5">
    <source>
        <dbReference type="Proteomes" id="UP000295709"/>
    </source>
</evidence>
<feature type="chain" id="PRO_5018229800" evidence="1">
    <location>
        <begin position="18"/>
        <end position="151"/>
    </location>
</feature>
<dbReference type="Proteomes" id="UP000295709">
    <property type="component" value="Unassembled WGS sequence"/>
</dbReference>
<dbReference type="AlphaFoldDB" id="A0A3N0VXB1"/>
<reference evidence="4" key="1">
    <citation type="submission" date="2018-11" db="EMBL/GenBank/DDBJ databases">
        <title>Proposal to divide the Flavobacteriaceae and reorganize its genera based on Amino Acid Identity values calculated from whole genome sequences.</title>
        <authorList>
            <person name="Nicholson A.C."/>
            <person name="Gulvik C.A."/>
            <person name="Whitney A.M."/>
            <person name="Humrighouse B.W."/>
            <person name="Bell M."/>
            <person name="Holmes B."/>
            <person name="Steigerwalt A."/>
            <person name="Villarma A."/>
            <person name="Sheth M."/>
            <person name="Batra D."/>
            <person name="Pryor J."/>
            <person name="Bernardet J.-F."/>
            <person name="Hugo C."/>
            <person name="Kampfer P."/>
            <person name="Newman J."/>
            <person name="Mcquiston J.R."/>
        </authorList>
    </citation>
    <scope>NUCLEOTIDE SEQUENCE [LARGE SCALE GENOMIC DNA]</scope>
    <source>
        <strain evidence="4">DSM 15235</strain>
    </source>
</reference>
<accession>A0A3N0VXB1</accession>
<organism evidence="2 4">
    <name type="scientific">Chryseobacterium daecheongense</name>
    <dbReference type="NCBI Taxonomy" id="192389"/>
    <lineage>
        <taxon>Bacteria</taxon>
        <taxon>Pseudomonadati</taxon>
        <taxon>Bacteroidota</taxon>
        <taxon>Flavobacteriia</taxon>
        <taxon>Flavobacteriales</taxon>
        <taxon>Weeksellaceae</taxon>
        <taxon>Chryseobacterium group</taxon>
        <taxon>Chryseobacterium</taxon>
    </lineage>
</organism>
<evidence type="ECO:0000313" key="3">
    <source>
        <dbReference type="EMBL" id="TDX93435.1"/>
    </source>
</evidence>
<dbReference type="RefSeq" id="WP_123262647.1">
    <property type="nucleotide sequence ID" value="NZ_RJTX01000002.1"/>
</dbReference>
<dbReference type="OrthoDB" id="1258461at2"/>
<reference evidence="3 5" key="2">
    <citation type="submission" date="2019-03" db="EMBL/GenBank/DDBJ databases">
        <title>Genomic Encyclopedia of Archaeal and Bacterial Type Strains, Phase II (KMG-II): from individual species to whole genera.</title>
        <authorList>
            <person name="Goeker M."/>
        </authorList>
    </citation>
    <scope>NUCLEOTIDE SEQUENCE [LARGE SCALE GENOMIC DNA]</scope>
    <source>
        <strain evidence="3 5">DSM 15235</strain>
    </source>
</reference>
<evidence type="ECO:0000313" key="4">
    <source>
        <dbReference type="Proteomes" id="UP000269375"/>
    </source>
</evidence>
<comment type="caution">
    <text evidence="2">The sequence shown here is derived from an EMBL/GenBank/DDBJ whole genome shotgun (WGS) entry which is preliminary data.</text>
</comment>
<keyword evidence="1" id="KW-0732">Signal</keyword>
<name>A0A3N0VXB1_9FLAO</name>